<reference evidence="1" key="1">
    <citation type="journal article" date="2020" name="Nature">
        <title>Giant virus diversity and host interactions through global metagenomics.</title>
        <authorList>
            <person name="Schulz F."/>
            <person name="Roux S."/>
            <person name="Paez-Espino D."/>
            <person name="Jungbluth S."/>
            <person name="Walsh D.A."/>
            <person name="Denef V.J."/>
            <person name="McMahon K.D."/>
            <person name="Konstantinidis K.T."/>
            <person name="Eloe-Fadrosh E.A."/>
            <person name="Kyrpides N.C."/>
            <person name="Woyke T."/>
        </authorList>
    </citation>
    <scope>NUCLEOTIDE SEQUENCE</scope>
    <source>
        <strain evidence="1">GVMAG-S-1101165-84</strain>
    </source>
</reference>
<dbReference type="AlphaFoldDB" id="A0A6C0K1S4"/>
<dbReference type="EMBL" id="MN740778">
    <property type="protein sequence ID" value="QHU11081.1"/>
    <property type="molecule type" value="Genomic_DNA"/>
</dbReference>
<evidence type="ECO:0000313" key="1">
    <source>
        <dbReference type="EMBL" id="QHU11081.1"/>
    </source>
</evidence>
<proteinExistence type="predicted"/>
<name>A0A6C0K1S4_9ZZZZ</name>
<sequence length="82" mass="8884">MSESVGSDSEVDSLFTEIESEYKTLIAALDTAIKGLKSLNKKVKKEEVVVKGKKLTDVLDHAVGVAKKSKKSYGSVVLEELN</sequence>
<protein>
    <submittedName>
        <fullName evidence="1">Uncharacterized protein</fullName>
    </submittedName>
</protein>
<organism evidence="1">
    <name type="scientific">viral metagenome</name>
    <dbReference type="NCBI Taxonomy" id="1070528"/>
    <lineage>
        <taxon>unclassified sequences</taxon>
        <taxon>metagenomes</taxon>
        <taxon>organismal metagenomes</taxon>
    </lineage>
</organism>
<accession>A0A6C0K1S4</accession>